<evidence type="ECO:0000313" key="2">
    <source>
        <dbReference type="Proteomes" id="UP000310200"/>
    </source>
</evidence>
<proteinExistence type="predicted"/>
<evidence type="ECO:0000313" key="1">
    <source>
        <dbReference type="EMBL" id="TGZ54502.1"/>
    </source>
</evidence>
<gene>
    <name evidence="1" type="ORF">DBV15_10075</name>
</gene>
<accession>A0A4S2KWF8</accession>
<dbReference type="EMBL" id="QBLH01000653">
    <property type="protein sequence ID" value="TGZ54502.1"/>
    <property type="molecule type" value="Genomic_DNA"/>
</dbReference>
<dbReference type="Proteomes" id="UP000310200">
    <property type="component" value="Unassembled WGS sequence"/>
</dbReference>
<comment type="caution">
    <text evidence="1">The sequence shown here is derived from an EMBL/GenBank/DDBJ whole genome shotgun (WGS) entry which is preliminary data.</text>
</comment>
<name>A0A4S2KWF8_9HYME</name>
<protein>
    <submittedName>
        <fullName evidence="1">Uncharacterized protein</fullName>
    </submittedName>
</protein>
<sequence length="58" mass="6094">MPVAQEPGLIDLEPTGISSWLVAMKQISAPCDGGRADGGGAVLALVRRFPPLCLRRCC</sequence>
<dbReference type="AlphaFoldDB" id="A0A4S2KWF8"/>
<keyword evidence="2" id="KW-1185">Reference proteome</keyword>
<organism evidence="1 2">
    <name type="scientific">Temnothorax longispinosus</name>
    <dbReference type="NCBI Taxonomy" id="300112"/>
    <lineage>
        <taxon>Eukaryota</taxon>
        <taxon>Metazoa</taxon>
        <taxon>Ecdysozoa</taxon>
        <taxon>Arthropoda</taxon>
        <taxon>Hexapoda</taxon>
        <taxon>Insecta</taxon>
        <taxon>Pterygota</taxon>
        <taxon>Neoptera</taxon>
        <taxon>Endopterygota</taxon>
        <taxon>Hymenoptera</taxon>
        <taxon>Apocrita</taxon>
        <taxon>Aculeata</taxon>
        <taxon>Formicoidea</taxon>
        <taxon>Formicidae</taxon>
        <taxon>Myrmicinae</taxon>
        <taxon>Temnothorax</taxon>
    </lineage>
</organism>
<reference evidence="1 2" key="1">
    <citation type="journal article" date="2019" name="Philos. Trans. R. Soc. Lond., B, Biol. Sci.">
        <title>Ant behaviour and brain gene expression of defending hosts depend on the ecological success of the intruding social parasite.</title>
        <authorList>
            <person name="Kaur R."/>
            <person name="Stoldt M."/>
            <person name="Jongepier E."/>
            <person name="Feldmeyer B."/>
            <person name="Menzel F."/>
            <person name="Bornberg-Bauer E."/>
            <person name="Foitzik S."/>
        </authorList>
    </citation>
    <scope>NUCLEOTIDE SEQUENCE [LARGE SCALE GENOMIC DNA]</scope>
    <source>
        <tissue evidence="1">Whole body</tissue>
    </source>
</reference>